<evidence type="ECO:0000259" key="1">
    <source>
        <dbReference type="Pfam" id="PF13524"/>
    </source>
</evidence>
<gene>
    <name evidence="2" type="ORF">GALL_310540</name>
</gene>
<sequence length="361" mass="41975">MKILVAGDWHSELHEEAVYQAFIKLGHEVLKFGWHDYFTPKNRADVIYKKIQNRFIIGPIVRRLNQELIKAAAQFAPDMVFVYRGTHITGATLKAIKKQHQEVTLVGYNNDDPFAKGHPYSLWRHFFKAVPEYDLMLAYRHHNIEDFLRLGARRVELLRSWYSPERNHPVILSDDDRVKYECDVVFVGHYESDGRKKYLEELVRQGFKVRLFGPGYDWDPVLRNSTELKSLIPVRLVWGEEYNKALCGAKVAICFLSKLNRDTYTRRCFEIPATGTLMLSEHTDDLASLYIAGAEADFFRTKEELIEKLKLYVGDETLRRSVAANGYRRVMAEGHDVVSRMKQVLAWVAEINFRRKGSNSV</sequence>
<organism evidence="2">
    <name type="scientific">mine drainage metagenome</name>
    <dbReference type="NCBI Taxonomy" id="410659"/>
    <lineage>
        <taxon>unclassified sequences</taxon>
        <taxon>metagenomes</taxon>
        <taxon>ecological metagenomes</taxon>
    </lineage>
</organism>
<evidence type="ECO:0000313" key="2">
    <source>
        <dbReference type="EMBL" id="OIQ87098.1"/>
    </source>
</evidence>
<dbReference type="AlphaFoldDB" id="A0A1J5QUW2"/>
<comment type="caution">
    <text evidence="2">The sequence shown here is derived from an EMBL/GenBank/DDBJ whole genome shotgun (WGS) entry which is preliminary data.</text>
</comment>
<protein>
    <recommendedName>
        <fullName evidence="1">Spore protein YkvP/CgeB glycosyl transferase-like domain-containing protein</fullName>
    </recommendedName>
</protein>
<dbReference type="SUPFAM" id="SSF53756">
    <property type="entry name" value="UDP-Glycosyltransferase/glycogen phosphorylase"/>
    <property type="match status" value="1"/>
</dbReference>
<dbReference type="InterPro" id="IPR055259">
    <property type="entry name" value="YkvP/CgeB_Glyco_trans-like"/>
</dbReference>
<accession>A0A1J5QUW2</accession>
<proteinExistence type="predicted"/>
<feature type="domain" description="Spore protein YkvP/CgeB glycosyl transferase-like" evidence="1">
    <location>
        <begin position="197"/>
        <end position="346"/>
    </location>
</feature>
<reference evidence="2" key="1">
    <citation type="submission" date="2016-10" db="EMBL/GenBank/DDBJ databases">
        <title>Sequence of Gallionella enrichment culture.</title>
        <authorList>
            <person name="Poehlein A."/>
            <person name="Muehling M."/>
            <person name="Daniel R."/>
        </authorList>
    </citation>
    <scope>NUCLEOTIDE SEQUENCE</scope>
</reference>
<name>A0A1J5QUW2_9ZZZZ</name>
<dbReference type="Pfam" id="PF13524">
    <property type="entry name" value="Glyco_trans_1_2"/>
    <property type="match status" value="1"/>
</dbReference>
<dbReference type="EMBL" id="MLJW01000441">
    <property type="protein sequence ID" value="OIQ87098.1"/>
    <property type="molecule type" value="Genomic_DNA"/>
</dbReference>